<evidence type="ECO:0000313" key="4">
    <source>
        <dbReference type="EMBL" id="QES89274.1"/>
    </source>
</evidence>
<dbReference type="Pfam" id="PF00691">
    <property type="entry name" value="OmpA"/>
    <property type="match status" value="1"/>
</dbReference>
<accession>A0A5P2G0E4</accession>
<dbReference type="InterPro" id="IPR006665">
    <property type="entry name" value="OmpA-like"/>
</dbReference>
<evidence type="ECO:0000259" key="3">
    <source>
        <dbReference type="PROSITE" id="PS51123"/>
    </source>
</evidence>
<gene>
    <name evidence="4" type="ORF">E0W69_011575</name>
</gene>
<dbReference type="Gene3D" id="3.30.1330.60">
    <property type="entry name" value="OmpA-like domain"/>
    <property type="match status" value="1"/>
</dbReference>
<organism evidence="4 5">
    <name type="scientific">Rhizosphaericola mali</name>
    <dbReference type="NCBI Taxonomy" id="2545455"/>
    <lineage>
        <taxon>Bacteria</taxon>
        <taxon>Pseudomonadati</taxon>
        <taxon>Bacteroidota</taxon>
        <taxon>Chitinophagia</taxon>
        <taxon>Chitinophagales</taxon>
        <taxon>Chitinophagaceae</taxon>
        <taxon>Rhizosphaericola</taxon>
    </lineage>
</organism>
<dbReference type="EMBL" id="CP044016">
    <property type="protein sequence ID" value="QES89274.1"/>
    <property type="molecule type" value="Genomic_DNA"/>
</dbReference>
<protein>
    <submittedName>
        <fullName evidence="4">OmpA family protein</fullName>
    </submittedName>
</protein>
<feature type="transmembrane region" description="Helical" evidence="2">
    <location>
        <begin position="12"/>
        <end position="29"/>
    </location>
</feature>
<keyword evidence="5" id="KW-1185">Reference proteome</keyword>
<dbReference type="InterPro" id="IPR036737">
    <property type="entry name" value="OmpA-like_sf"/>
</dbReference>
<dbReference type="PROSITE" id="PS51123">
    <property type="entry name" value="OMPA_2"/>
    <property type="match status" value="1"/>
</dbReference>
<dbReference type="PANTHER" id="PTHR30329">
    <property type="entry name" value="STATOR ELEMENT OF FLAGELLAR MOTOR COMPLEX"/>
    <property type="match status" value="1"/>
</dbReference>
<evidence type="ECO:0000256" key="2">
    <source>
        <dbReference type="SAM" id="Phobius"/>
    </source>
</evidence>
<dbReference type="KEGG" id="arac:E0W69_011575"/>
<dbReference type="Proteomes" id="UP000292424">
    <property type="component" value="Chromosome"/>
</dbReference>
<dbReference type="InterPro" id="IPR050330">
    <property type="entry name" value="Bact_OuterMem_StrucFunc"/>
</dbReference>
<reference evidence="4 5" key="1">
    <citation type="submission" date="2019-09" db="EMBL/GenBank/DDBJ databases">
        <title>Complete genome sequence of Arachidicoccus sp. B3-10 isolated from apple orchard soil.</title>
        <authorList>
            <person name="Kim H.S."/>
            <person name="Han K.-I."/>
            <person name="Suh M.K."/>
            <person name="Lee K.C."/>
            <person name="Eom M.K."/>
            <person name="Kim J.-S."/>
            <person name="Kang S.W."/>
            <person name="Sin Y."/>
            <person name="Lee J.-S."/>
        </authorList>
    </citation>
    <scope>NUCLEOTIDE SEQUENCE [LARGE SCALE GENOMIC DNA]</scope>
    <source>
        <strain evidence="4 5">B3-10</strain>
    </source>
</reference>
<keyword evidence="2" id="KW-0812">Transmembrane</keyword>
<dbReference type="CDD" id="cd07185">
    <property type="entry name" value="OmpA_C-like"/>
    <property type="match status" value="1"/>
</dbReference>
<evidence type="ECO:0000313" key="5">
    <source>
        <dbReference type="Proteomes" id="UP000292424"/>
    </source>
</evidence>
<dbReference type="RefSeq" id="WP_131330220.1">
    <property type="nucleotide sequence ID" value="NZ_CP044016.1"/>
</dbReference>
<name>A0A5P2G0E4_9BACT</name>
<sequence length="223" mass="24032">MHEEHLEKSNTGLILPEVIVLILIALLFSKCHYTGANAEMKEGNPEHTEAALEAPTGSVDSLGNFIYDEGEMIAIELPTDTLNVGKFSTEYKLYTFLADSTATLDTTNGNWFDFTNVRFKTGSSVMTDSSVNQLKNLVSIIKAFPNSKFKIGGYTDNTGDSTTNVALSQKRADAVSASIKTLGVANTQLTGSEGYGPLHPVGDNTTTEGKAMNRRVSVNVKAK</sequence>
<dbReference type="PANTHER" id="PTHR30329:SF21">
    <property type="entry name" value="LIPOPROTEIN YIAD-RELATED"/>
    <property type="match status" value="1"/>
</dbReference>
<dbReference type="SUPFAM" id="SSF103088">
    <property type="entry name" value="OmpA-like"/>
    <property type="match status" value="1"/>
</dbReference>
<dbReference type="AlphaFoldDB" id="A0A5P2G0E4"/>
<dbReference type="GO" id="GO:0016020">
    <property type="term" value="C:membrane"/>
    <property type="evidence" value="ECO:0007669"/>
    <property type="project" value="UniProtKB-UniRule"/>
</dbReference>
<dbReference type="OrthoDB" id="9782229at2"/>
<feature type="domain" description="OmpA-like" evidence="3">
    <location>
        <begin position="106"/>
        <end position="223"/>
    </location>
</feature>
<keyword evidence="1 2" id="KW-0472">Membrane</keyword>
<proteinExistence type="predicted"/>
<evidence type="ECO:0000256" key="1">
    <source>
        <dbReference type="PROSITE-ProRule" id="PRU00473"/>
    </source>
</evidence>
<keyword evidence="2" id="KW-1133">Transmembrane helix</keyword>